<evidence type="ECO:0000313" key="2">
    <source>
        <dbReference type="Proteomes" id="UP000425960"/>
    </source>
</evidence>
<sequence length="124" mass="13715">MACNFEDNNFTIEYQIAKPNRPNNFTIDATATYHGSLTWQYYRNGVFTLLLIKDGAIVETASVSLIRGSLENEIRFARSFATHSDFDAVSIAYNLNVSDKGGGSGFGSKKPDIVTGTIRSRPIR</sequence>
<dbReference type="EMBL" id="AP021876">
    <property type="protein sequence ID" value="BBO82791.1"/>
    <property type="molecule type" value="Genomic_DNA"/>
</dbReference>
<dbReference type="AlphaFoldDB" id="A0A5K7ZNK1"/>
<protein>
    <submittedName>
        <fullName evidence="1">Uncharacterized protein</fullName>
    </submittedName>
</protein>
<reference evidence="1 2" key="1">
    <citation type="submission" date="2019-11" db="EMBL/GenBank/DDBJ databases">
        <title>Comparative genomics of hydrocarbon-degrading Desulfosarcina strains.</title>
        <authorList>
            <person name="Watanabe M."/>
            <person name="Kojima H."/>
            <person name="Fukui M."/>
        </authorList>
    </citation>
    <scope>NUCLEOTIDE SEQUENCE [LARGE SCALE GENOMIC DNA]</scope>
    <source>
        <strain evidence="1 2">28bB2T</strain>
    </source>
</reference>
<evidence type="ECO:0000313" key="1">
    <source>
        <dbReference type="EMBL" id="BBO82791.1"/>
    </source>
</evidence>
<name>A0A5K7ZNK1_9BACT</name>
<dbReference type="KEGG" id="dov:DSCO28_33570"/>
<accession>A0A5K7ZNK1</accession>
<proteinExistence type="predicted"/>
<organism evidence="1 2">
    <name type="scientific">Desulfosarcina ovata subsp. sediminis</name>
    <dbReference type="NCBI Taxonomy" id="885957"/>
    <lineage>
        <taxon>Bacteria</taxon>
        <taxon>Pseudomonadati</taxon>
        <taxon>Thermodesulfobacteriota</taxon>
        <taxon>Desulfobacteria</taxon>
        <taxon>Desulfobacterales</taxon>
        <taxon>Desulfosarcinaceae</taxon>
        <taxon>Desulfosarcina</taxon>
    </lineage>
</organism>
<dbReference type="RefSeq" id="WP_155312397.1">
    <property type="nucleotide sequence ID" value="NZ_AP021876.1"/>
</dbReference>
<dbReference type="Proteomes" id="UP000425960">
    <property type="component" value="Chromosome"/>
</dbReference>
<gene>
    <name evidence="1" type="ORF">DSCO28_33570</name>
</gene>